<dbReference type="EMBL" id="JAUIQD010000003">
    <property type="protein sequence ID" value="KAK3357919.1"/>
    <property type="molecule type" value="Genomic_DNA"/>
</dbReference>
<feature type="transmembrane region" description="Helical" evidence="2">
    <location>
        <begin position="610"/>
        <end position="637"/>
    </location>
</feature>
<organism evidence="3 4">
    <name type="scientific">Lasiosphaeria hispida</name>
    <dbReference type="NCBI Taxonomy" id="260671"/>
    <lineage>
        <taxon>Eukaryota</taxon>
        <taxon>Fungi</taxon>
        <taxon>Dikarya</taxon>
        <taxon>Ascomycota</taxon>
        <taxon>Pezizomycotina</taxon>
        <taxon>Sordariomycetes</taxon>
        <taxon>Sordariomycetidae</taxon>
        <taxon>Sordariales</taxon>
        <taxon>Lasiosphaeriaceae</taxon>
        <taxon>Lasiosphaeria</taxon>
    </lineage>
</organism>
<evidence type="ECO:0000313" key="3">
    <source>
        <dbReference type="EMBL" id="KAK3357919.1"/>
    </source>
</evidence>
<feature type="transmembrane region" description="Helical" evidence="2">
    <location>
        <begin position="649"/>
        <end position="668"/>
    </location>
</feature>
<dbReference type="GO" id="GO:0046873">
    <property type="term" value="F:metal ion transmembrane transporter activity"/>
    <property type="evidence" value="ECO:0007669"/>
    <property type="project" value="InterPro"/>
</dbReference>
<feature type="region of interest" description="Disordered" evidence="1">
    <location>
        <begin position="198"/>
        <end position="231"/>
    </location>
</feature>
<feature type="region of interest" description="Disordered" evidence="1">
    <location>
        <begin position="678"/>
        <end position="701"/>
    </location>
</feature>
<evidence type="ECO:0000313" key="4">
    <source>
        <dbReference type="Proteomes" id="UP001275084"/>
    </source>
</evidence>
<dbReference type="AlphaFoldDB" id="A0AAJ0HNN4"/>
<keyword evidence="2" id="KW-0472">Membrane</keyword>
<evidence type="ECO:0000256" key="1">
    <source>
        <dbReference type="SAM" id="MobiDB-lite"/>
    </source>
</evidence>
<dbReference type="Gene3D" id="1.20.58.340">
    <property type="entry name" value="Magnesium transport protein CorA, transmembrane region"/>
    <property type="match status" value="1"/>
</dbReference>
<feature type="transmembrane region" description="Helical" evidence="2">
    <location>
        <begin position="553"/>
        <end position="574"/>
    </location>
</feature>
<gene>
    <name evidence="3" type="ORF">B0T25DRAFT_174282</name>
</gene>
<protein>
    <submittedName>
        <fullName evidence="3">Uncharacterized protein</fullName>
    </submittedName>
</protein>
<feature type="region of interest" description="Disordered" evidence="1">
    <location>
        <begin position="28"/>
        <end position="47"/>
    </location>
</feature>
<sequence>MSLMAQDAESISSSPICLPMGSISQQETRPSTVLEMGDSTHTGPRSPTSECLFNLADDHRFNDRGKVYCYEISTCAQDKKQSVELLYSIILSEDQDHTLFANQLRRFWKAEDAACHSRLVVVEDISGPLIGLLRRSVELDPLLFIQHLKGSGVNCDSLSPLVGSQCPDTFLDTHIISAQWYRPVSRLLKEQRKKTGFSLLLDPSPTGDSGSEPGSREGRLEKFPRRESDMEKETNIFRNAWEIGPIATTDDQVSTIPTAWEEKVTVYRESRRGVEFVIVLTDPLPTLSGGADLVARNLNSGERRATGLGSHIPSSIPGPKTSKKDPVMPYTQMAPRWTYQRGRLRQQSAPQGYWDETRTAHMDMMSWMTNQCLRDPESLSKNPCHLAMVNPAEALFRIMFLDTMMLSDVFDNTLQQIRRASLEDSELQVLISEWRRMLLEAQLRLPTLRTSISDFIRHASGRPLPPKSTTKVSHDFRLLASRVRQRISAVIKLAEEVDVALRAELSILESRKQLLESSSVTRLTELAFVFVPLSFVASTFSMQVQELQSPPPLTTFILAASSTVLLAYVVRLFLNSRVFGKISRKTEQAARRYSQVPDSQPVPTRAYMNIGIWCILSYSASVYGVVFTCLCAVVWLWAGRGQADGGLKAVLTVVLATTLPLLAAVPFTNQTVPQWLKKGLPRQQKTRQPSDSSPRKELTHA</sequence>
<comment type="caution">
    <text evidence="3">The sequence shown here is derived from an EMBL/GenBank/DDBJ whole genome shotgun (WGS) entry which is preliminary data.</text>
</comment>
<feature type="compositionally biased region" description="Basic and acidic residues" evidence="1">
    <location>
        <begin position="214"/>
        <end position="231"/>
    </location>
</feature>
<reference evidence="3" key="1">
    <citation type="journal article" date="2023" name="Mol. Phylogenet. Evol.">
        <title>Genome-scale phylogeny and comparative genomics of the fungal order Sordariales.</title>
        <authorList>
            <person name="Hensen N."/>
            <person name="Bonometti L."/>
            <person name="Westerberg I."/>
            <person name="Brannstrom I.O."/>
            <person name="Guillou S."/>
            <person name="Cros-Aarteil S."/>
            <person name="Calhoun S."/>
            <person name="Haridas S."/>
            <person name="Kuo A."/>
            <person name="Mondo S."/>
            <person name="Pangilinan J."/>
            <person name="Riley R."/>
            <person name="LaButti K."/>
            <person name="Andreopoulos B."/>
            <person name="Lipzen A."/>
            <person name="Chen C."/>
            <person name="Yan M."/>
            <person name="Daum C."/>
            <person name="Ng V."/>
            <person name="Clum A."/>
            <person name="Steindorff A."/>
            <person name="Ohm R.A."/>
            <person name="Martin F."/>
            <person name="Silar P."/>
            <person name="Natvig D.O."/>
            <person name="Lalanne C."/>
            <person name="Gautier V."/>
            <person name="Ament-Velasquez S.L."/>
            <person name="Kruys A."/>
            <person name="Hutchinson M.I."/>
            <person name="Powell A.J."/>
            <person name="Barry K."/>
            <person name="Miller A.N."/>
            <person name="Grigoriev I.V."/>
            <person name="Debuchy R."/>
            <person name="Gladieux P."/>
            <person name="Hiltunen Thoren M."/>
            <person name="Johannesson H."/>
        </authorList>
    </citation>
    <scope>NUCLEOTIDE SEQUENCE</scope>
    <source>
        <strain evidence="3">CBS 955.72</strain>
    </source>
</reference>
<evidence type="ECO:0000256" key="2">
    <source>
        <dbReference type="SAM" id="Phobius"/>
    </source>
</evidence>
<name>A0AAJ0HNN4_9PEZI</name>
<keyword evidence="2" id="KW-0812">Transmembrane</keyword>
<keyword evidence="4" id="KW-1185">Reference proteome</keyword>
<accession>A0AAJ0HNN4</accession>
<reference evidence="3" key="2">
    <citation type="submission" date="2023-06" db="EMBL/GenBank/DDBJ databases">
        <authorList>
            <consortium name="Lawrence Berkeley National Laboratory"/>
            <person name="Haridas S."/>
            <person name="Hensen N."/>
            <person name="Bonometti L."/>
            <person name="Westerberg I."/>
            <person name="Brannstrom I.O."/>
            <person name="Guillou S."/>
            <person name="Cros-Aarteil S."/>
            <person name="Calhoun S."/>
            <person name="Kuo A."/>
            <person name="Mondo S."/>
            <person name="Pangilinan J."/>
            <person name="Riley R."/>
            <person name="Labutti K."/>
            <person name="Andreopoulos B."/>
            <person name="Lipzen A."/>
            <person name="Chen C."/>
            <person name="Yanf M."/>
            <person name="Daum C."/>
            <person name="Ng V."/>
            <person name="Clum A."/>
            <person name="Steindorff A."/>
            <person name="Ohm R."/>
            <person name="Martin F."/>
            <person name="Silar P."/>
            <person name="Natvig D."/>
            <person name="Lalanne C."/>
            <person name="Gautier V."/>
            <person name="Ament-Velasquez S.L."/>
            <person name="Kruys A."/>
            <person name="Hutchinson M.I."/>
            <person name="Powell A.J."/>
            <person name="Barry K."/>
            <person name="Miller A.N."/>
            <person name="Grigoriev I.V."/>
            <person name="Debuchy R."/>
            <person name="Gladieux P."/>
            <person name="Thoren M.H."/>
            <person name="Johannesson H."/>
        </authorList>
    </citation>
    <scope>NUCLEOTIDE SEQUENCE</scope>
    <source>
        <strain evidence="3">CBS 955.72</strain>
    </source>
</reference>
<feature type="region of interest" description="Disordered" evidence="1">
    <location>
        <begin position="304"/>
        <end position="327"/>
    </location>
</feature>
<dbReference type="Proteomes" id="UP001275084">
    <property type="component" value="Unassembled WGS sequence"/>
</dbReference>
<dbReference type="GO" id="GO:0016020">
    <property type="term" value="C:membrane"/>
    <property type="evidence" value="ECO:0007669"/>
    <property type="project" value="InterPro"/>
</dbReference>
<proteinExistence type="predicted"/>
<keyword evidence="2" id="KW-1133">Transmembrane helix</keyword>